<evidence type="ECO:0000256" key="2">
    <source>
        <dbReference type="ARBA" id="ARBA00022475"/>
    </source>
</evidence>
<evidence type="ECO:0000256" key="1">
    <source>
        <dbReference type="ARBA" id="ARBA00022448"/>
    </source>
</evidence>
<dbReference type="HAMAP" id="MF_00275">
    <property type="entry name" value="KdpA"/>
    <property type="match status" value="1"/>
</dbReference>
<evidence type="ECO:0000256" key="3">
    <source>
        <dbReference type="ARBA" id="ARBA00022538"/>
    </source>
</evidence>
<evidence type="ECO:0000256" key="8">
    <source>
        <dbReference type="ARBA" id="ARBA00023136"/>
    </source>
</evidence>
<evidence type="ECO:0000256" key="5">
    <source>
        <dbReference type="ARBA" id="ARBA00022958"/>
    </source>
</evidence>
<keyword evidence="5 9" id="KW-0630">Potassium</keyword>
<keyword evidence="1 9" id="KW-0813">Transport</keyword>
<feature type="transmembrane region" description="Helical" evidence="9">
    <location>
        <begin position="486"/>
        <end position="510"/>
    </location>
</feature>
<comment type="function">
    <text evidence="9">Part of the high-affinity ATP-driven potassium transport (or Kdp) system, which catalyzes the hydrolysis of ATP coupled with the electrogenic transport of potassium into the cytoplasm. This subunit binds the extracellular potassium ions and delivers the ions to the membrane domain of KdpB through an intramembrane tunnel.</text>
</comment>
<feature type="transmembrane region" description="Helical" evidence="9">
    <location>
        <begin position="59"/>
        <end position="81"/>
    </location>
</feature>
<feature type="transmembrane region" description="Helical" evidence="9">
    <location>
        <begin position="333"/>
        <end position="356"/>
    </location>
</feature>
<dbReference type="OrthoDB" id="9763796at2"/>
<comment type="subunit">
    <text evidence="9">The system is composed of three essential subunits: KdpA, KdpB and KdpC.</text>
</comment>
<keyword evidence="4 9" id="KW-0812">Transmembrane</keyword>
<evidence type="ECO:0000256" key="9">
    <source>
        <dbReference type="HAMAP-Rule" id="MF_00275"/>
    </source>
</evidence>
<evidence type="ECO:0000313" key="10">
    <source>
        <dbReference type="EMBL" id="TPG10035.1"/>
    </source>
</evidence>
<keyword evidence="6 9" id="KW-1133">Transmembrane helix</keyword>
<evidence type="ECO:0000256" key="4">
    <source>
        <dbReference type="ARBA" id="ARBA00022692"/>
    </source>
</evidence>
<comment type="subcellular location">
    <subcellularLocation>
        <location evidence="9">Cell membrane</location>
        <topology evidence="9">Multi-pass membrane protein</topology>
    </subcellularLocation>
</comment>
<evidence type="ECO:0000256" key="6">
    <source>
        <dbReference type="ARBA" id="ARBA00022989"/>
    </source>
</evidence>
<dbReference type="NCBIfam" id="TIGR00680">
    <property type="entry name" value="kdpA"/>
    <property type="match status" value="1"/>
</dbReference>
<comment type="similarity">
    <text evidence="9">Belongs to the KdpA family.</text>
</comment>
<dbReference type="PIRSF" id="PIRSF001294">
    <property type="entry name" value="K_ATPaseA"/>
    <property type="match status" value="1"/>
</dbReference>
<reference evidence="10 11" key="1">
    <citation type="journal article" date="2019" name="Environ. Microbiol.">
        <title>Species interactions and distinct microbial communities in high Arctic permafrost affected cryosols are associated with the CH4 and CO2 gas fluxes.</title>
        <authorList>
            <person name="Altshuler I."/>
            <person name="Hamel J."/>
            <person name="Turney S."/>
            <person name="Magnuson E."/>
            <person name="Levesque R."/>
            <person name="Greer C."/>
            <person name="Whyte L.G."/>
        </authorList>
    </citation>
    <scope>NUCLEOTIDE SEQUENCE [LARGE SCALE GENOMIC DNA]</scope>
    <source>
        <strain evidence="10 11">S5.1</strain>
    </source>
</reference>
<dbReference type="Pfam" id="PF03814">
    <property type="entry name" value="KdpA"/>
    <property type="match status" value="1"/>
</dbReference>
<dbReference type="AlphaFoldDB" id="A0A502C8W2"/>
<comment type="caution">
    <text evidence="10">The sequence shown here is derived from an EMBL/GenBank/DDBJ whole genome shotgun (WGS) entry which is preliminary data.</text>
</comment>
<feature type="transmembrane region" description="Helical" evidence="9">
    <location>
        <begin position="93"/>
        <end position="111"/>
    </location>
</feature>
<dbReference type="GO" id="GO:0008556">
    <property type="term" value="F:P-type potassium transmembrane transporter activity"/>
    <property type="evidence" value="ECO:0007669"/>
    <property type="project" value="InterPro"/>
</dbReference>
<feature type="transmembrane region" description="Helical" evidence="9">
    <location>
        <begin position="178"/>
        <end position="197"/>
    </location>
</feature>
<dbReference type="GO" id="GO:0030955">
    <property type="term" value="F:potassium ion binding"/>
    <property type="evidence" value="ECO:0007669"/>
    <property type="project" value="UniProtKB-UniRule"/>
</dbReference>
<proteinExistence type="inferred from homology"/>
<feature type="transmembrane region" description="Helical" evidence="9">
    <location>
        <begin position="422"/>
        <end position="450"/>
    </location>
</feature>
<evidence type="ECO:0000313" key="11">
    <source>
        <dbReference type="Proteomes" id="UP000318413"/>
    </source>
</evidence>
<feature type="transmembrane region" description="Helical" evidence="9">
    <location>
        <begin position="131"/>
        <end position="152"/>
    </location>
</feature>
<organism evidence="10 11">
    <name type="scientific">Sphingomonas oligophenolica</name>
    <dbReference type="NCBI Taxonomy" id="301154"/>
    <lineage>
        <taxon>Bacteria</taxon>
        <taxon>Pseudomonadati</taxon>
        <taxon>Pseudomonadota</taxon>
        <taxon>Alphaproteobacteria</taxon>
        <taxon>Sphingomonadales</taxon>
        <taxon>Sphingomonadaceae</taxon>
        <taxon>Sphingomonas</taxon>
    </lineage>
</organism>
<name>A0A502C8W2_9SPHN</name>
<dbReference type="PANTHER" id="PTHR30607:SF2">
    <property type="entry name" value="POTASSIUM-TRANSPORTING ATPASE POTASSIUM-BINDING SUBUNIT"/>
    <property type="match status" value="1"/>
</dbReference>
<feature type="transmembrane region" description="Helical" evidence="9">
    <location>
        <begin position="531"/>
        <end position="550"/>
    </location>
</feature>
<keyword evidence="2 9" id="KW-1003">Cell membrane</keyword>
<dbReference type="RefSeq" id="WP_140872458.1">
    <property type="nucleotide sequence ID" value="NZ_RCZK01000012.1"/>
</dbReference>
<feature type="transmembrane region" description="Helical" evidence="9">
    <location>
        <begin position="287"/>
        <end position="306"/>
    </location>
</feature>
<dbReference type="InterPro" id="IPR004623">
    <property type="entry name" value="KdpA"/>
</dbReference>
<feature type="transmembrane region" description="Helical" evidence="9">
    <location>
        <begin position="258"/>
        <end position="275"/>
    </location>
</feature>
<keyword evidence="7 9" id="KW-0406">Ion transport</keyword>
<evidence type="ECO:0000256" key="7">
    <source>
        <dbReference type="ARBA" id="ARBA00023065"/>
    </source>
</evidence>
<feature type="transmembrane region" description="Helical" evidence="9">
    <location>
        <begin position="377"/>
        <end position="402"/>
    </location>
</feature>
<protein>
    <recommendedName>
        <fullName evidence="9">Potassium-transporting ATPase potassium-binding subunit</fullName>
    </recommendedName>
    <alternativeName>
        <fullName evidence="9">ATP phosphohydrolase [potassium-transporting] A chain</fullName>
    </alternativeName>
    <alternativeName>
        <fullName evidence="9">Potassium-binding and translocating subunit A</fullName>
    </alternativeName>
    <alternativeName>
        <fullName evidence="9">Potassium-translocating ATPase A chain</fullName>
    </alternativeName>
</protein>
<keyword evidence="8 9" id="KW-0472">Membrane</keyword>
<dbReference type="EMBL" id="RCZK01000012">
    <property type="protein sequence ID" value="TPG10035.1"/>
    <property type="molecule type" value="Genomic_DNA"/>
</dbReference>
<gene>
    <name evidence="9 10" type="primary">kdpA</name>
    <name evidence="10" type="ORF">EAH84_13095</name>
</gene>
<accession>A0A502C8W2</accession>
<dbReference type="GO" id="GO:0005886">
    <property type="term" value="C:plasma membrane"/>
    <property type="evidence" value="ECO:0007669"/>
    <property type="project" value="UniProtKB-SubCell"/>
</dbReference>
<dbReference type="PANTHER" id="PTHR30607">
    <property type="entry name" value="POTASSIUM-TRANSPORTING ATPASE A CHAIN"/>
    <property type="match status" value="1"/>
</dbReference>
<keyword evidence="11" id="KW-1185">Reference proteome</keyword>
<keyword evidence="3 9" id="KW-0633">Potassium transport</keyword>
<sequence length="570" mass="59109">MTFQGWALIALFVAATAAMARPMGTWLFALYDGRVGRLARVERGLYRVAGIDPQRDQQWAGYAAAVLAFNLVGFLFLYAILRLQYYLPLNPQGFAGMPSGLAFNTAISFVTNTNWQNYGGETTLSQFAQMIGLMVQNFLSAATGIAVAFALIRGFAQRPTPDQAASGIGNFWVDVTRITLWLLLPASIVLTIVYVALGVPQTLAAAVDATTLEGARQTIALGPVASQLSIKMLGTNGGGFFNVNSAHPFENPGAVSNLIQMLSIFAIGAGLTWTFGKAVGNTRQGWAILSAMLVLFVLGVSLLYWADAAGNPILSAHGVSAALGNMEGKEVRFGIAASALFAAVTTSASCGAVIAMHDSLMPLAGITPLANMQVGEVVIGGVGAGFYGMMLFALLAVFVAGLMVGRTPEYVGKKIEAREVKLAMFAVAALPLLILGLTALASVVPAGLAGPLAKGPHGFSEILYAFSSAVANNGSAFGGLTGNTDFYNSLLAIGMFGGRFFVILPVLAIAGSLAGKRYVPEGAGSFPTTGLLWIGLLAAIVLIVGGLTFMPSLVLGPGAEQAALVAGTTF</sequence>
<dbReference type="Proteomes" id="UP000318413">
    <property type="component" value="Unassembled WGS sequence"/>
</dbReference>